<dbReference type="PANTHER" id="PTHR48081">
    <property type="entry name" value="AB HYDROLASE SUPERFAMILY PROTEIN C4A8.06C"/>
    <property type="match status" value="1"/>
</dbReference>
<dbReference type="InterPro" id="IPR049492">
    <property type="entry name" value="BD-FAE-like_dom"/>
</dbReference>
<sequence length="297" mass="32336">MTRLKFVLLTIVALVAIIGLIIAFASPPAVLNFINSHTPGDGNAHEVAEGVAYGPDAAQKLNVWAPKDSKPGQTYPVLVFYYGGGWVKGSRGEYDFAARAYAARGFVVVVPDYRLVPAVHFPVFVQDSALAVKWTRDNVARFGGDPRRITLGGHSAGAYNAAMLALDPHWLRDIGVDPKIVRAAALLAGPYDFYPFDKKRSIDAMSNWPRPLETQPIRFAAKDSPPLWLAAGTADDVVRPYNSERLAAKLKGLGATVELRLYPGKSHNDLIMGISKPLRGRAPTLQESVDFLHAHAR</sequence>
<comment type="caution">
    <text evidence="3">The sequence shown here is derived from an EMBL/GenBank/DDBJ whole genome shotgun (WGS) entry which is preliminary data.</text>
</comment>
<dbReference type="PROSITE" id="PS00122">
    <property type="entry name" value="CARBOXYLESTERASE_B_1"/>
    <property type="match status" value="1"/>
</dbReference>
<protein>
    <submittedName>
        <fullName evidence="3">Alpha/beta hydrolase</fullName>
    </submittedName>
</protein>
<dbReference type="PANTHER" id="PTHR48081:SF9">
    <property type="entry name" value="CARBOXYLESTERASE"/>
    <property type="match status" value="1"/>
</dbReference>
<keyword evidence="1 3" id="KW-0378">Hydrolase</keyword>
<gene>
    <name evidence="3" type="ORF">ACFONA_04630</name>
</gene>
<feature type="domain" description="BD-FAE-like" evidence="2">
    <location>
        <begin position="63"/>
        <end position="250"/>
    </location>
</feature>
<dbReference type="GO" id="GO:0016787">
    <property type="term" value="F:hydrolase activity"/>
    <property type="evidence" value="ECO:0007669"/>
    <property type="project" value="UniProtKB-KW"/>
</dbReference>
<name>A0ABV7ST47_9SPHN</name>
<evidence type="ECO:0000259" key="2">
    <source>
        <dbReference type="Pfam" id="PF20434"/>
    </source>
</evidence>
<dbReference type="Pfam" id="PF20434">
    <property type="entry name" value="BD-FAE"/>
    <property type="match status" value="1"/>
</dbReference>
<dbReference type="InterPro" id="IPR050300">
    <property type="entry name" value="GDXG_lipolytic_enzyme"/>
</dbReference>
<dbReference type="InterPro" id="IPR029058">
    <property type="entry name" value="AB_hydrolase_fold"/>
</dbReference>
<proteinExistence type="predicted"/>
<dbReference type="EMBL" id="JBHRXP010000002">
    <property type="protein sequence ID" value="MFC3579442.1"/>
    <property type="molecule type" value="Genomic_DNA"/>
</dbReference>
<evidence type="ECO:0000256" key="1">
    <source>
        <dbReference type="ARBA" id="ARBA00022801"/>
    </source>
</evidence>
<accession>A0ABV7ST47</accession>
<dbReference type="Gene3D" id="3.40.50.1820">
    <property type="entry name" value="alpha/beta hydrolase"/>
    <property type="match status" value="1"/>
</dbReference>
<organism evidence="3 4">
    <name type="scientific">Sphingomonas hylomeconis</name>
    <dbReference type="NCBI Taxonomy" id="1395958"/>
    <lineage>
        <taxon>Bacteria</taxon>
        <taxon>Pseudomonadati</taxon>
        <taxon>Pseudomonadota</taxon>
        <taxon>Alphaproteobacteria</taxon>
        <taxon>Sphingomonadales</taxon>
        <taxon>Sphingomonadaceae</taxon>
        <taxon>Sphingomonas</taxon>
    </lineage>
</organism>
<dbReference type="RefSeq" id="WP_261295591.1">
    <property type="nucleotide sequence ID" value="NZ_JANQBK010000017.1"/>
</dbReference>
<dbReference type="SUPFAM" id="SSF53474">
    <property type="entry name" value="alpha/beta-Hydrolases"/>
    <property type="match status" value="1"/>
</dbReference>
<evidence type="ECO:0000313" key="4">
    <source>
        <dbReference type="Proteomes" id="UP001595713"/>
    </source>
</evidence>
<evidence type="ECO:0000313" key="3">
    <source>
        <dbReference type="EMBL" id="MFC3579442.1"/>
    </source>
</evidence>
<dbReference type="InterPro" id="IPR019826">
    <property type="entry name" value="Carboxylesterase_B_AS"/>
</dbReference>
<dbReference type="Proteomes" id="UP001595713">
    <property type="component" value="Unassembled WGS sequence"/>
</dbReference>
<keyword evidence="4" id="KW-1185">Reference proteome</keyword>
<reference evidence="4" key="1">
    <citation type="journal article" date="2019" name="Int. J. Syst. Evol. Microbiol.">
        <title>The Global Catalogue of Microorganisms (GCM) 10K type strain sequencing project: providing services to taxonomists for standard genome sequencing and annotation.</title>
        <authorList>
            <consortium name="The Broad Institute Genomics Platform"/>
            <consortium name="The Broad Institute Genome Sequencing Center for Infectious Disease"/>
            <person name="Wu L."/>
            <person name="Ma J."/>
        </authorList>
    </citation>
    <scope>NUCLEOTIDE SEQUENCE [LARGE SCALE GENOMIC DNA]</scope>
    <source>
        <strain evidence="4">KCTC 42739</strain>
    </source>
</reference>